<sequence length="255" mass="27214">MLQVSAATDDAQPTAQQASSTSDKDTAGDTTATAPDDETVDEVVKGETQNVEAQPTSTEEARTQTLEIHQVISKQSSTASTMANTSVQGVNGSTWRVYEITDQLQAAMKQVGSNLDAVSVHSAVYEKLKSENYDTSSLKLVDSGTTANVDGTDGVFQTTVTVPAHQYRAFLFVNTAVPEYTTKADNAVVIAPLADEEGKIPDKMVIQPKSNTLPKPTPKKLTQTDHQYNGILGVIGAAIVALAGSLFFFRKKKTN</sequence>
<evidence type="ECO:0000313" key="4">
    <source>
        <dbReference type="EMBL" id="KRM56642.1"/>
    </source>
</evidence>
<reference evidence="4 5" key="1">
    <citation type="journal article" date="2015" name="Genome Announc.">
        <title>Expanding the biotechnology potential of lactobacilli through comparative genomics of 213 strains and associated genera.</title>
        <authorList>
            <person name="Sun Z."/>
            <person name="Harris H.M."/>
            <person name="McCann A."/>
            <person name="Guo C."/>
            <person name="Argimon S."/>
            <person name="Zhang W."/>
            <person name="Yang X."/>
            <person name="Jeffery I.B."/>
            <person name="Cooney J.C."/>
            <person name="Kagawa T.F."/>
            <person name="Liu W."/>
            <person name="Song Y."/>
            <person name="Salvetti E."/>
            <person name="Wrobel A."/>
            <person name="Rasinkangas P."/>
            <person name="Parkhill J."/>
            <person name="Rea M.C."/>
            <person name="O'Sullivan O."/>
            <person name="Ritari J."/>
            <person name="Douillard F.P."/>
            <person name="Paul Ross R."/>
            <person name="Yang R."/>
            <person name="Briner A.E."/>
            <person name="Felis G.E."/>
            <person name="de Vos W.M."/>
            <person name="Barrangou R."/>
            <person name="Klaenhammer T.R."/>
            <person name="Caufield P.W."/>
            <person name="Cui Y."/>
            <person name="Zhang H."/>
            <person name="O'Toole P.W."/>
        </authorList>
    </citation>
    <scope>NUCLEOTIDE SEQUENCE [LARGE SCALE GENOMIC DNA]</scope>
    <source>
        <strain evidence="4 5">DSM 20505</strain>
    </source>
</reference>
<dbReference type="Gene3D" id="2.60.40.10">
    <property type="entry name" value="Immunoglobulins"/>
    <property type="match status" value="1"/>
</dbReference>
<dbReference type="PATRIC" id="fig|1291052.5.peg.1823"/>
<keyword evidence="2" id="KW-0812">Transmembrane</keyword>
<keyword evidence="2" id="KW-1133">Transmembrane helix</keyword>
<feature type="transmembrane region" description="Helical" evidence="2">
    <location>
        <begin position="228"/>
        <end position="249"/>
    </location>
</feature>
<keyword evidence="2" id="KW-0472">Membrane</keyword>
<gene>
    <name evidence="4" type="ORF">FC18_GL001774</name>
</gene>
<evidence type="ECO:0000256" key="2">
    <source>
        <dbReference type="SAM" id="Phobius"/>
    </source>
</evidence>
<comment type="caution">
    <text evidence="4">The sequence shown here is derived from an EMBL/GenBank/DDBJ whole genome shotgun (WGS) entry which is preliminary data.</text>
</comment>
<organism evidence="4 5">
    <name type="scientific">Lacticaseibacillus sharpeae JCM 1186 = DSM 20505</name>
    <dbReference type="NCBI Taxonomy" id="1291052"/>
    <lineage>
        <taxon>Bacteria</taxon>
        <taxon>Bacillati</taxon>
        <taxon>Bacillota</taxon>
        <taxon>Bacilli</taxon>
        <taxon>Lactobacillales</taxon>
        <taxon>Lactobacillaceae</taxon>
        <taxon>Lacticaseibacillus</taxon>
    </lineage>
</organism>
<feature type="region of interest" description="Disordered" evidence="1">
    <location>
        <begin position="1"/>
        <end position="61"/>
    </location>
</feature>
<dbReference type="EMBL" id="AYYO01000001">
    <property type="protein sequence ID" value="KRM56642.1"/>
    <property type="molecule type" value="Genomic_DNA"/>
</dbReference>
<dbReference type="Pfam" id="PF16555">
    <property type="entry name" value="GramPos_pilinD1"/>
    <property type="match status" value="1"/>
</dbReference>
<feature type="domain" description="Gram-positive pilin subunit D1 N-terminal" evidence="3">
    <location>
        <begin position="84"/>
        <end position="201"/>
    </location>
</feature>
<proteinExistence type="predicted"/>
<name>A0A0R1ZQJ6_9LACO</name>
<evidence type="ECO:0000256" key="1">
    <source>
        <dbReference type="SAM" id="MobiDB-lite"/>
    </source>
</evidence>
<dbReference type="NCBIfam" id="TIGR01167">
    <property type="entry name" value="LPXTG_anchor"/>
    <property type="match status" value="1"/>
</dbReference>
<evidence type="ECO:0000259" key="3">
    <source>
        <dbReference type="Pfam" id="PF16555"/>
    </source>
</evidence>
<protein>
    <recommendedName>
        <fullName evidence="3">Gram-positive pilin subunit D1 N-terminal domain-containing protein</fullName>
    </recommendedName>
</protein>
<evidence type="ECO:0000313" key="5">
    <source>
        <dbReference type="Proteomes" id="UP000051679"/>
    </source>
</evidence>
<dbReference type="STRING" id="1291052.FC18_GL001774"/>
<dbReference type="InterPro" id="IPR013783">
    <property type="entry name" value="Ig-like_fold"/>
</dbReference>
<dbReference type="Proteomes" id="UP000051679">
    <property type="component" value="Unassembled WGS sequence"/>
</dbReference>
<dbReference type="InterPro" id="IPR032364">
    <property type="entry name" value="GramPos_pilinD1_N"/>
</dbReference>
<accession>A0A0R1ZQJ6</accession>
<keyword evidence="5" id="KW-1185">Reference proteome</keyword>
<feature type="compositionally biased region" description="Low complexity" evidence="1">
    <location>
        <begin position="1"/>
        <end position="21"/>
    </location>
</feature>
<feature type="compositionally biased region" description="Polar residues" evidence="1">
    <location>
        <begin position="47"/>
        <end position="61"/>
    </location>
</feature>
<dbReference type="AlphaFoldDB" id="A0A0R1ZQJ6"/>